<accession>A0AAX2RE63</accession>
<organism evidence="2 3">
    <name type="scientific">Burkholderia cepacia</name>
    <name type="common">Pseudomonas cepacia</name>
    <dbReference type="NCBI Taxonomy" id="292"/>
    <lineage>
        <taxon>Bacteria</taxon>
        <taxon>Pseudomonadati</taxon>
        <taxon>Pseudomonadota</taxon>
        <taxon>Betaproteobacteria</taxon>
        <taxon>Burkholderiales</taxon>
        <taxon>Burkholderiaceae</taxon>
        <taxon>Burkholderia</taxon>
        <taxon>Burkholderia cepacia complex</taxon>
    </lineage>
</organism>
<evidence type="ECO:0000313" key="2">
    <source>
        <dbReference type="EMBL" id="TEU36008.1"/>
    </source>
</evidence>
<gene>
    <name evidence="2" type="ORF">E3D37_36345</name>
</gene>
<feature type="compositionally biased region" description="Basic and acidic residues" evidence="1">
    <location>
        <begin position="62"/>
        <end position="84"/>
    </location>
</feature>
<dbReference type="Proteomes" id="UP000298234">
    <property type="component" value="Unassembled WGS sequence"/>
</dbReference>
<reference evidence="2 3" key="1">
    <citation type="submission" date="2019-03" db="EMBL/GenBank/DDBJ databases">
        <title>Burkholderia cepacia outbreak.</title>
        <authorList>
            <person name="Farzana R."/>
            <person name="Walsh T.R."/>
        </authorList>
    </citation>
    <scope>NUCLEOTIDE SEQUENCE [LARGE SCALE GENOMIC DNA]</scope>
    <source>
        <strain evidence="3">d13</strain>
    </source>
</reference>
<dbReference type="AlphaFoldDB" id="A0AAX2RE63"/>
<proteinExistence type="predicted"/>
<evidence type="ECO:0000256" key="1">
    <source>
        <dbReference type="SAM" id="MobiDB-lite"/>
    </source>
</evidence>
<evidence type="ECO:0000313" key="3">
    <source>
        <dbReference type="Proteomes" id="UP000298234"/>
    </source>
</evidence>
<protein>
    <submittedName>
        <fullName evidence="2">Uncharacterized protein</fullName>
    </submittedName>
</protein>
<feature type="region of interest" description="Disordered" evidence="1">
    <location>
        <begin position="52"/>
        <end position="84"/>
    </location>
</feature>
<dbReference type="EMBL" id="SNSQ01000062">
    <property type="protein sequence ID" value="TEU36008.1"/>
    <property type="molecule type" value="Genomic_DNA"/>
</dbReference>
<sequence>MGTSCVRIDIVYGTQFCSGSVPCATGFTLTITRQDHATVDARARSAPLGPVHANNGLALAPRRAERKDCDDQRKSPWDEANTRRIREEHDAAIGPSGGQPHERIFLNRGTCLSAHIAASCVACLARPNGAPYSLHCERKGTFASPLLA</sequence>
<comment type="caution">
    <text evidence="2">The sequence shown here is derived from an EMBL/GenBank/DDBJ whole genome shotgun (WGS) entry which is preliminary data.</text>
</comment>
<name>A0AAX2RE63_BURCE</name>